<keyword evidence="2" id="KW-0472">Membrane</keyword>
<feature type="transmembrane region" description="Helical" evidence="2">
    <location>
        <begin position="85"/>
        <end position="109"/>
    </location>
</feature>
<reference evidence="3 4" key="1">
    <citation type="submission" date="2019-01" db="EMBL/GenBank/DDBJ databases">
        <title>Sinorhodobacter populi sp. nov. isolated from the symptomatic bark tissue of Populus euramericana canker.</title>
        <authorList>
            <person name="Xu G."/>
        </authorList>
    </citation>
    <scope>NUCLEOTIDE SEQUENCE [LARGE SCALE GENOMIC DNA]</scope>
    <source>
        <strain evidence="3 4">CCTCC AB2012026</strain>
    </source>
</reference>
<dbReference type="Proteomes" id="UP000286594">
    <property type="component" value="Unassembled WGS sequence"/>
</dbReference>
<gene>
    <name evidence="3" type="ORF">EOW65_17890</name>
</gene>
<protein>
    <submittedName>
        <fullName evidence="3">Anti-sigma factor</fullName>
    </submittedName>
</protein>
<keyword evidence="2" id="KW-0812">Transmembrane</keyword>
<comment type="caution">
    <text evidence="3">The sequence shown here is derived from an EMBL/GenBank/DDBJ whole genome shotgun (WGS) entry which is preliminary data.</text>
</comment>
<evidence type="ECO:0000256" key="2">
    <source>
        <dbReference type="SAM" id="Phobius"/>
    </source>
</evidence>
<sequence>MTERDHIESAAQMRLRHGSPAEQAELAARAAQDPALRNDLAAWDRQDAALRALYDPVAQEPVPAALQAVLRRAERRAERRSGLPVWSQLVAACLLLAVGATGGALGARWAERAETPLAMAAFRAFATYSVETVHPVEVAATQEPHLSTWLSNRLGRQIAPPDLSRSGFSLMGGRVLPGVNGPAVLMMYRDAQGRRLTLYVAPEPGRAEQPPEFAQRDTARSYWWFDDSLGCAVVGDLTREVLHGVAMEAYRQITGA</sequence>
<evidence type="ECO:0000313" key="4">
    <source>
        <dbReference type="Proteomes" id="UP000286594"/>
    </source>
</evidence>
<name>A0A443L693_9RHOB</name>
<dbReference type="AlphaFoldDB" id="A0A443L693"/>
<keyword evidence="4" id="KW-1185">Reference proteome</keyword>
<dbReference type="OrthoDB" id="7187254at2"/>
<keyword evidence="2" id="KW-1133">Transmembrane helix</keyword>
<organism evidence="3 4">
    <name type="scientific">Paenirhodobacter ferrireducens</name>
    <dbReference type="NCBI Taxonomy" id="1215032"/>
    <lineage>
        <taxon>Bacteria</taxon>
        <taxon>Pseudomonadati</taxon>
        <taxon>Pseudomonadota</taxon>
        <taxon>Alphaproteobacteria</taxon>
        <taxon>Rhodobacterales</taxon>
        <taxon>Rhodobacter group</taxon>
        <taxon>Paenirhodobacter</taxon>
    </lineage>
</organism>
<dbReference type="EMBL" id="SAVB01000028">
    <property type="protein sequence ID" value="RWR44739.1"/>
    <property type="molecule type" value="Genomic_DNA"/>
</dbReference>
<accession>A0A443L693</accession>
<evidence type="ECO:0000313" key="3">
    <source>
        <dbReference type="EMBL" id="RWR44739.1"/>
    </source>
</evidence>
<evidence type="ECO:0000256" key="1">
    <source>
        <dbReference type="SAM" id="MobiDB-lite"/>
    </source>
</evidence>
<dbReference type="RefSeq" id="WP_128151743.1">
    <property type="nucleotide sequence ID" value="NZ_SAVB01000028.1"/>
</dbReference>
<proteinExistence type="predicted"/>
<feature type="region of interest" description="Disordered" evidence="1">
    <location>
        <begin position="1"/>
        <end position="21"/>
    </location>
</feature>